<evidence type="ECO:0000256" key="5">
    <source>
        <dbReference type="ARBA" id="ARBA00023136"/>
    </source>
</evidence>
<keyword evidence="5 7" id="KW-0472">Membrane</keyword>
<dbReference type="Gene3D" id="1.20.1250.20">
    <property type="entry name" value="MFS general substrate transporter like domains"/>
    <property type="match status" value="1"/>
</dbReference>
<evidence type="ECO:0000256" key="1">
    <source>
        <dbReference type="ARBA" id="ARBA00004141"/>
    </source>
</evidence>
<feature type="transmembrane region" description="Helical" evidence="7">
    <location>
        <begin position="403"/>
        <end position="425"/>
    </location>
</feature>
<dbReference type="AlphaFoldDB" id="A0A081CIP3"/>
<feature type="transmembrane region" description="Helical" evidence="7">
    <location>
        <begin position="169"/>
        <end position="189"/>
    </location>
</feature>
<feature type="transmembrane region" description="Helical" evidence="7">
    <location>
        <begin position="462"/>
        <end position="481"/>
    </location>
</feature>
<keyword evidence="4 7" id="KW-1133">Transmembrane helix</keyword>
<feature type="transmembrane region" description="Helical" evidence="7">
    <location>
        <begin position="493"/>
        <end position="514"/>
    </location>
</feature>
<accession>A0A081CIP3</accession>
<dbReference type="GO" id="GO:0022857">
    <property type="term" value="F:transmembrane transporter activity"/>
    <property type="evidence" value="ECO:0007669"/>
    <property type="project" value="InterPro"/>
</dbReference>
<sequence length="592" mass="65049">MKRVANNPKDPGSRICILPPFLPVVILPLTSRHLPPLVMSASSSPLAAAPHAVSERRLLWKIDLLLMPLMTVAYGLQFYDKAILASASIFGILKDLELSMVHPGTPPKTSLQRYSTATSAFYWGYLVAALPMALLVQRFRPNIFLGCSILVWGFIVILTPAITSWRGLIAQRFFLGAIESSVSPGFVHVTRSWYKRSEQPLRLGIWYSATGLFSIFSGLVNYGLGKAGTRPGAKLHAWKYMFLFAGSLTIVFGLLMLLLLPSSPLGDALLSIPGYNRFSPEQKSLAAGRLRSNITGEAEVDDDATLRTSHADENKHDEKDDAAPDTPAEQVVLNDRLAVLNVSASTSGVRQRWNGAQIKEALMDYKIYIFFLQAIAIYICNGGVTAFGAYIIKSFGYTSLRSIILQTPGGATTAVSIYVSTLVVLKVRNSRSVLLMLACLPVIAGAAMIWKGDWSNRAIPLAGYYLLPIFGAPFVLMLSLSTANVAGATKQSVTSAFVFAGYNVGNIVAPYLTIASEAPKHYRTTFVAIITCMAITIGLTVLLDVGLWWQNRARRQARESEAKSKQEVDEIKKRAILEDWTDWQNPYFEYAY</sequence>
<dbReference type="HOGENOM" id="CLU_001265_0_5_1"/>
<evidence type="ECO:0000313" key="9">
    <source>
        <dbReference type="Proteomes" id="UP000053758"/>
    </source>
</evidence>
<dbReference type="RefSeq" id="XP_014655375.1">
    <property type="nucleotide sequence ID" value="XM_014799889.1"/>
</dbReference>
<feature type="transmembrane region" description="Helical" evidence="7">
    <location>
        <begin position="432"/>
        <end position="450"/>
    </location>
</feature>
<dbReference type="PANTHER" id="PTHR43791">
    <property type="entry name" value="PERMEASE-RELATED"/>
    <property type="match status" value="1"/>
</dbReference>
<evidence type="ECO:0000256" key="3">
    <source>
        <dbReference type="ARBA" id="ARBA00022692"/>
    </source>
</evidence>
<organism evidence="8">
    <name type="scientific">Pseudozyma antarctica</name>
    <name type="common">Yeast</name>
    <name type="synonym">Candida antarctica</name>
    <dbReference type="NCBI Taxonomy" id="84753"/>
    <lineage>
        <taxon>Eukaryota</taxon>
        <taxon>Fungi</taxon>
        <taxon>Dikarya</taxon>
        <taxon>Basidiomycota</taxon>
        <taxon>Ustilaginomycotina</taxon>
        <taxon>Ustilaginomycetes</taxon>
        <taxon>Ustilaginales</taxon>
        <taxon>Ustilaginaceae</taxon>
        <taxon>Moesziomyces</taxon>
    </lineage>
</organism>
<gene>
    <name evidence="8" type="ORF">PAN0_013c4761</name>
</gene>
<feature type="transmembrane region" description="Helical" evidence="7">
    <location>
        <begin position="240"/>
        <end position="260"/>
    </location>
</feature>
<dbReference type="EMBL" id="DF830080">
    <property type="protein sequence ID" value="GAK66539.1"/>
    <property type="molecule type" value="Genomic_DNA"/>
</dbReference>
<dbReference type="PANTHER" id="PTHR43791:SF55">
    <property type="entry name" value="TRANSPORTER, PUTATIVE (AFU_ORTHOLOGUE AFUA_6G01820)-RELATED"/>
    <property type="match status" value="1"/>
</dbReference>
<feature type="compositionally biased region" description="Basic and acidic residues" evidence="6">
    <location>
        <begin position="309"/>
        <end position="322"/>
    </location>
</feature>
<feature type="transmembrane region" description="Helical" evidence="7">
    <location>
        <begin position="143"/>
        <end position="163"/>
    </location>
</feature>
<dbReference type="Pfam" id="PF07690">
    <property type="entry name" value="MFS_1"/>
    <property type="match status" value="1"/>
</dbReference>
<evidence type="ECO:0000256" key="2">
    <source>
        <dbReference type="ARBA" id="ARBA00022448"/>
    </source>
</evidence>
<name>A0A081CIP3_PSEA2</name>
<feature type="transmembrane region" description="Helical" evidence="7">
    <location>
        <begin position="526"/>
        <end position="549"/>
    </location>
</feature>
<feature type="transmembrane region" description="Helical" evidence="7">
    <location>
        <begin position="367"/>
        <end position="391"/>
    </location>
</feature>
<feature type="region of interest" description="Disordered" evidence="6">
    <location>
        <begin position="302"/>
        <end position="326"/>
    </location>
</feature>
<comment type="subcellular location">
    <subcellularLocation>
        <location evidence="1">Membrane</location>
        <topology evidence="1">Multi-pass membrane protein</topology>
    </subcellularLocation>
</comment>
<dbReference type="InterPro" id="IPR011701">
    <property type="entry name" value="MFS"/>
</dbReference>
<evidence type="ECO:0000313" key="8">
    <source>
        <dbReference type="EMBL" id="GAK66539.1"/>
    </source>
</evidence>
<keyword evidence="9" id="KW-1185">Reference proteome</keyword>
<keyword evidence="2" id="KW-0813">Transport</keyword>
<protein>
    <submittedName>
        <fullName evidence="8">MFS general substrate transporter</fullName>
    </submittedName>
</protein>
<reference evidence="8" key="1">
    <citation type="submission" date="2014-07" db="EMBL/GenBank/DDBJ databases">
        <title>Draft genome sequence of the yeast Pseudozyma antarctica JCM 10317 known as a producer of lipase B which used in a wide range of industrial applications.</title>
        <authorList>
            <person name="Morita T."/>
            <person name="Saika A."/>
            <person name="Koike H."/>
        </authorList>
    </citation>
    <scope>NUCLEOTIDE SEQUENCE</scope>
    <source>
        <strain evidence="8">JCM 10317</strain>
    </source>
</reference>
<dbReference type="InterPro" id="IPR036259">
    <property type="entry name" value="MFS_trans_sf"/>
</dbReference>
<evidence type="ECO:0000256" key="7">
    <source>
        <dbReference type="SAM" id="Phobius"/>
    </source>
</evidence>
<dbReference type="Proteomes" id="UP000053758">
    <property type="component" value="Unassembled WGS sequence"/>
</dbReference>
<feature type="transmembrane region" description="Helical" evidence="7">
    <location>
        <begin position="201"/>
        <end position="220"/>
    </location>
</feature>
<dbReference type="SUPFAM" id="SSF103473">
    <property type="entry name" value="MFS general substrate transporter"/>
    <property type="match status" value="1"/>
</dbReference>
<keyword evidence="3 7" id="KW-0812">Transmembrane</keyword>
<evidence type="ECO:0000256" key="4">
    <source>
        <dbReference type="ARBA" id="ARBA00022989"/>
    </source>
</evidence>
<dbReference type="GO" id="GO:0016020">
    <property type="term" value="C:membrane"/>
    <property type="evidence" value="ECO:0007669"/>
    <property type="project" value="UniProtKB-SubCell"/>
</dbReference>
<feature type="transmembrane region" description="Helical" evidence="7">
    <location>
        <begin position="120"/>
        <end position="136"/>
    </location>
</feature>
<evidence type="ECO:0000256" key="6">
    <source>
        <dbReference type="SAM" id="MobiDB-lite"/>
    </source>
</evidence>
<dbReference type="GeneID" id="26305501"/>
<proteinExistence type="predicted"/>